<name>A0A660KY19_9ACTN</name>
<feature type="transmembrane region" description="Helical" evidence="1">
    <location>
        <begin position="47"/>
        <end position="72"/>
    </location>
</feature>
<dbReference type="EMBL" id="RBIL01000002">
    <property type="protein sequence ID" value="RKQ86601.1"/>
    <property type="molecule type" value="Genomic_DNA"/>
</dbReference>
<evidence type="ECO:0000256" key="1">
    <source>
        <dbReference type="SAM" id="Phobius"/>
    </source>
</evidence>
<dbReference type="RefSeq" id="WP_121254463.1">
    <property type="nucleotide sequence ID" value="NZ_RBIL01000002.1"/>
</dbReference>
<sequence>MLAVVELGQIVEVIWVSLLAGVGITAIFSFVVLGLARYVDSRGGVRIAWAAMALAAFALFIAGFVFAIQIMLTKGG</sequence>
<accession>A0A660KY19</accession>
<feature type="transmembrane region" description="Helical" evidence="1">
    <location>
        <begin position="13"/>
        <end position="35"/>
    </location>
</feature>
<comment type="caution">
    <text evidence="2">The sequence shown here is derived from an EMBL/GenBank/DDBJ whole genome shotgun (WGS) entry which is preliminary data.</text>
</comment>
<organism evidence="2 3">
    <name type="scientific">Solirubrobacter pauli</name>
    <dbReference type="NCBI Taxonomy" id="166793"/>
    <lineage>
        <taxon>Bacteria</taxon>
        <taxon>Bacillati</taxon>
        <taxon>Actinomycetota</taxon>
        <taxon>Thermoleophilia</taxon>
        <taxon>Solirubrobacterales</taxon>
        <taxon>Solirubrobacteraceae</taxon>
        <taxon>Solirubrobacter</taxon>
    </lineage>
</organism>
<keyword evidence="1" id="KW-0812">Transmembrane</keyword>
<protein>
    <submittedName>
        <fullName evidence="2">Uncharacterized protein</fullName>
    </submittedName>
</protein>
<evidence type="ECO:0000313" key="3">
    <source>
        <dbReference type="Proteomes" id="UP000278962"/>
    </source>
</evidence>
<keyword evidence="3" id="KW-1185">Reference proteome</keyword>
<dbReference type="AlphaFoldDB" id="A0A660KY19"/>
<dbReference type="Proteomes" id="UP000278962">
    <property type="component" value="Unassembled WGS sequence"/>
</dbReference>
<evidence type="ECO:0000313" key="2">
    <source>
        <dbReference type="EMBL" id="RKQ86601.1"/>
    </source>
</evidence>
<proteinExistence type="predicted"/>
<gene>
    <name evidence="2" type="ORF">C8N24_4614</name>
</gene>
<reference evidence="2 3" key="1">
    <citation type="submission" date="2018-10" db="EMBL/GenBank/DDBJ databases">
        <title>Genomic Encyclopedia of Archaeal and Bacterial Type Strains, Phase II (KMG-II): from individual species to whole genera.</title>
        <authorList>
            <person name="Goeker M."/>
        </authorList>
    </citation>
    <scope>NUCLEOTIDE SEQUENCE [LARGE SCALE GENOMIC DNA]</scope>
    <source>
        <strain evidence="2 3">DSM 14954</strain>
    </source>
</reference>
<keyword evidence="1" id="KW-0472">Membrane</keyword>
<keyword evidence="1" id="KW-1133">Transmembrane helix</keyword>
<dbReference type="OrthoDB" id="10011996at2"/>